<evidence type="ECO:0000256" key="5">
    <source>
        <dbReference type="ARBA" id="ARBA00022692"/>
    </source>
</evidence>
<dbReference type="SMART" id="SM00228">
    <property type="entry name" value="PDZ"/>
    <property type="match status" value="3"/>
</dbReference>
<keyword evidence="14" id="KW-1185">Reference proteome</keyword>
<name>I0IH80_PHYMF</name>
<keyword evidence="9" id="KW-0482">Metalloprotease</keyword>
<feature type="transmembrane region" description="Helical" evidence="11">
    <location>
        <begin position="654"/>
        <end position="675"/>
    </location>
</feature>
<comment type="similarity">
    <text evidence="3">Belongs to the peptidase M50B family.</text>
</comment>
<evidence type="ECO:0000256" key="1">
    <source>
        <dbReference type="ARBA" id="ARBA00001947"/>
    </source>
</evidence>
<dbReference type="eggNOG" id="COG0750">
    <property type="taxonomic scope" value="Bacteria"/>
</dbReference>
<dbReference type="EMBL" id="AP012338">
    <property type="protein sequence ID" value="BAM04618.1"/>
    <property type="molecule type" value="Genomic_DNA"/>
</dbReference>
<evidence type="ECO:0000256" key="6">
    <source>
        <dbReference type="ARBA" id="ARBA00022801"/>
    </source>
</evidence>
<evidence type="ECO:0000256" key="10">
    <source>
        <dbReference type="ARBA" id="ARBA00023136"/>
    </source>
</evidence>
<dbReference type="InterPro" id="IPR004387">
    <property type="entry name" value="Pept_M50_Zn"/>
</dbReference>
<dbReference type="SUPFAM" id="SSF50156">
    <property type="entry name" value="PDZ domain-like"/>
    <property type="match status" value="3"/>
</dbReference>
<comment type="subcellular location">
    <subcellularLocation>
        <location evidence="2">Membrane</location>
        <topology evidence="2">Multi-pass membrane protein</topology>
    </subcellularLocation>
</comment>
<keyword evidence="7" id="KW-0862">Zinc</keyword>
<dbReference type="KEGG" id="phm:PSMK_24590"/>
<protein>
    <submittedName>
        <fullName evidence="13">Peptidase M50 family protein</fullName>
    </submittedName>
</protein>
<dbReference type="GO" id="GO:0004222">
    <property type="term" value="F:metalloendopeptidase activity"/>
    <property type="evidence" value="ECO:0007669"/>
    <property type="project" value="InterPro"/>
</dbReference>
<dbReference type="CDD" id="cd06163">
    <property type="entry name" value="S2P-M50_PDZ_RseP-like"/>
    <property type="match status" value="1"/>
</dbReference>
<dbReference type="GO" id="GO:0006508">
    <property type="term" value="P:proteolysis"/>
    <property type="evidence" value="ECO:0007669"/>
    <property type="project" value="UniProtKB-KW"/>
</dbReference>
<dbReference type="AlphaFoldDB" id="I0IH80"/>
<dbReference type="PANTHER" id="PTHR42837">
    <property type="entry name" value="REGULATOR OF SIGMA-E PROTEASE RSEP"/>
    <property type="match status" value="1"/>
</dbReference>
<evidence type="ECO:0000313" key="14">
    <source>
        <dbReference type="Proteomes" id="UP000007881"/>
    </source>
</evidence>
<dbReference type="InterPro" id="IPR008915">
    <property type="entry name" value="Peptidase_M50"/>
</dbReference>
<evidence type="ECO:0000256" key="8">
    <source>
        <dbReference type="ARBA" id="ARBA00022989"/>
    </source>
</evidence>
<dbReference type="RefSeq" id="WP_014437831.1">
    <property type="nucleotide sequence ID" value="NC_017080.1"/>
</dbReference>
<evidence type="ECO:0000256" key="3">
    <source>
        <dbReference type="ARBA" id="ARBA00007931"/>
    </source>
</evidence>
<sequence length="687" mass="71105">MRDLLQNHPEAAVGALILGFGFLIFIHELGHFLVAKWVGIRATQFAIGFGPAVASFRRGIGLRAGSTEAEYEKRARGAAGPDPSDDELYAAADAAGLGETEYRLNWLPLGGYVKMLGQEDLDPAAASQDPRAYNQKAIWKRMLVISAGVVMNLVFGIVFLVLAFGPGAGVAFPAPVVGGVSPGEPAARAYAEGHEGDPSFLGLLPGDRITGLNGDPVEDLVAVKIATALGGRSNDVLLDVERPGEAGGEATPLRFRLRPEVGRTSDSMLAVGIQPATTDEVVGVEEGSVWAEAGVAAGDRLVSVAGTPVDGPAALQRRVARGGGRTVEALFADEAGVEKAVTFAPLPALARDADGGESLLGLEPLAEVNYIVPGSPAEAVGLRAGDVLTRVGGVQWPSRSAVLGQIAAHAASGRAVELAVLREGARVPIEAATLDDGQLGIGYGPASGLARVAASPSPGALSLPAGSLVTSLNGRPLGSFTDLQAALQEAVADAAEPATDVALGFEVPLGAGSVETRTFSLDEPQRATIRGAAWVPPGGLAFRPLKVLIAGASVGEAAAIGLEKTGEFIQQTYVTLLRLFQGDVKVTHLRGPVGIVDEGSRLAREGWPYYLYFLGIISINLAVINFLPLPIVDGGHMVFLAVEKLRGKPAGPQIQTAVTLVGLCLIAAFFVIVTYNDLFRLASRLLA</sequence>
<dbReference type="InterPro" id="IPR041489">
    <property type="entry name" value="PDZ_6"/>
</dbReference>
<accession>I0IH80</accession>
<dbReference type="PROSITE" id="PS50106">
    <property type="entry name" value="PDZ"/>
    <property type="match status" value="2"/>
</dbReference>
<feature type="domain" description="PDZ" evidence="12">
    <location>
        <begin position="165"/>
        <end position="244"/>
    </location>
</feature>
<proteinExistence type="inferred from homology"/>
<reference evidence="13 14" key="1">
    <citation type="submission" date="2012-02" db="EMBL/GenBank/DDBJ databases">
        <title>Complete genome sequence of Phycisphaera mikurensis NBRC 102666.</title>
        <authorList>
            <person name="Ankai A."/>
            <person name="Hosoyama A."/>
            <person name="Terui Y."/>
            <person name="Sekine M."/>
            <person name="Fukai R."/>
            <person name="Kato Y."/>
            <person name="Nakamura S."/>
            <person name="Yamada-Narita S."/>
            <person name="Kawakoshi A."/>
            <person name="Fukunaga Y."/>
            <person name="Yamazaki S."/>
            <person name="Fujita N."/>
        </authorList>
    </citation>
    <scope>NUCLEOTIDE SEQUENCE [LARGE SCALE GENOMIC DNA]</scope>
    <source>
        <strain evidence="14">NBRC 102666 / KCTC 22515 / FYK2301M01</strain>
    </source>
</reference>
<keyword evidence="4" id="KW-0645">Protease</keyword>
<dbReference type="Proteomes" id="UP000007881">
    <property type="component" value="Chromosome"/>
</dbReference>
<feature type="domain" description="PDZ" evidence="12">
    <location>
        <begin position="346"/>
        <end position="424"/>
    </location>
</feature>
<dbReference type="Pfam" id="PF17820">
    <property type="entry name" value="PDZ_6"/>
    <property type="match status" value="1"/>
</dbReference>
<evidence type="ECO:0000256" key="11">
    <source>
        <dbReference type="SAM" id="Phobius"/>
    </source>
</evidence>
<dbReference type="eggNOG" id="COG0265">
    <property type="taxonomic scope" value="Bacteria"/>
</dbReference>
<feature type="transmembrane region" description="Helical" evidence="11">
    <location>
        <begin position="609"/>
        <end position="642"/>
    </location>
</feature>
<comment type="cofactor">
    <cofactor evidence="1">
        <name>Zn(2+)</name>
        <dbReference type="ChEBI" id="CHEBI:29105"/>
    </cofactor>
</comment>
<gene>
    <name evidence="13" type="ordered locus">PSMK_24590</name>
</gene>
<keyword evidence="10 11" id="KW-0472">Membrane</keyword>
<dbReference type="STRING" id="1142394.PSMK_24590"/>
<dbReference type="Gene3D" id="2.30.42.10">
    <property type="match status" value="3"/>
</dbReference>
<evidence type="ECO:0000256" key="4">
    <source>
        <dbReference type="ARBA" id="ARBA00022670"/>
    </source>
</evidence>
<organism evidence="13 14">
    <name type="scientific">Phycisphaera mikurensis (strain NBRC 102666 / KCTC 22515 / FYK2301M01)</name>
    <dbReference type="NCBI Taxonomy" id="1142394"/>
    <lineage>
        <taxon>Bacteria</taxon>
        <taxon>Pseudomonadati</taxon>
        <taxon>Planctomycetota</taxon>
        <taxon>Phycisphaerae</taxon>
        <taxon>Phycisphaerales</taxon>
        <taxon>Phycisphaeraceae</taxon>
        <taxon>Phycisphaera</taxon>
    </lineage>
</organism>
<evidence type="ECO:0000256" key="9">
    <source>
        <dbReference type="ARBA" id="ARBA00023049"/>
    </source>
</evidence>
<dbReference type="GO" id="GO:0016020">
    <property type="term" value="C:membrane"/>
    <property type="evidence" value="ECO:0007669"/>
    <property type="project" value="UniProtKB-SubCell"/>
</dbReference>
<dbReference type="OrthoDB" id="9782003at2"/>
<keyword evidence="5 11" id="KW-0812">Transmembrane</keyword>
<evidence type="ECO:0000313" key="13">
    <source>
        <dbReference type="EMBL" id="BAM04618.1"/>
    </source>
</evidence>
<keyword evidence="6" id="KW-0378">Hydrolase</keyword>
<feature type="transmembrane region" description="Helical" evidence="11">
    <location>
        <begin position="143"/>
        <end position="165"/>
    </location>
</feature>
<dbReference type="InterPro" id="IPR001478">
    <property type="entry name" value="PDZ"/>
</dbReference>
<dbReference type="HOGENOM" id="CLU_025778_0_0_0"/>
<evidence type="ECO:0000256" key="7">
    <source>
        <dbReference type="ARBA" id="ARBA00022833"/>
    </source>
</evidence>
<evidence type="ECO:0000259" key="12">
    <source>
        <dbReference type="PROSITE" id="PS50106"/>
    </source>
</evidence>
<dbReference type="PANTHER" id="PTHR42837:SF2">
    <property type="entry name" value="MEMBRANE METALLOPROTEASE ARASP2, CHLOROPLASTIC-RELATED"/>
    <property type="match status" value="1"/>
</dbReference>
<keyword evidence="8 11" id="KW-1133">Transmembrane helix</keyword>
<dbReference type="Pfam" id="PF02163">
    <property type="entry name" value="Peptidase_M50"/>
    <property type="match status" value="2"/>
</dbReference>
<feature type="transmembrane region" description="Helical" evidence="11">
    <location>
        <begin position="12"/>
        <end position="34"/>
    </location>
</feature>
<evidence type="ECO:0000256" key="2">
    <source>
        <dbReference type="ARBA" id="ARBA00004141"/>
    </source>
</evidence>
<dbReference type="InterPro" id="IPR036034">
    <property type="entry name" value="PDZ_sf"/>
</dbReference>